<keyword evidence="5" id="KW-0804">Transcription</keyword>
<feature type="domain" description="HTH myb-type" evidence="9">
    <location>
        <begin position="9"/>
        <end position="86"/>
    </location>
</feature>
<dbReference type="FunFam" id="1.10.10.60:FF:000015">
    <property type="entry name" value="Transcription factor RAX3"/>
    <property type="match status" value="1"/>
</dbReference>
<evidence type="ECO:0000256" key="6">
    <source>
        <dbReference type="ARBA" id="ARBA00023242"/>
    </source>
</evidence>
<keyword evidence="3" id="KW-0805">Transcription regulation</keyword>
<evidence type="ECO:0000256" key="4">
    <source>
        <dbReference type="ARBA" id="ARBA00023125"/>
    </source>
</evidence>
<evidence type="ECO:0000313" key="10">
    <source>
        <dbReference type="EMBL" id="KAJ4845585.1"/>
    </source>
</evidence>
<dbReference type="Proteomes" id="UP001141552">
    <property type="component" value="Unassembled WGS sequence"/>
</dbReference>
<feature type="domain" description="Myb-like" evidence="8">
    <location>
        <begin position="9"/>
        <end position="82"/>
    </location>
</feature>
<evidence type="ECO:0000256" key="5">
    <source>
        <dbReference type="ARBA" id="ARBA00023163"/>
    </source>
</evidence>
<dbReference type="PROSITE" id="PS50090">
    <property type="entry name" value="MYB_LIKE"/>
    <property type="match status" value="1"/>
</dbReference>
<evidence type="ECO:0000256" key="2">
    <source>
        <dbReference type="ARBA" id="ARBA00022737"/>
    </source>
</evidence>
<dbReference type="Gene3D" id="1.10.10.60">
    <property type="entry name" value="Homeodomain-like"/>
    <property type="match status" value="2"/>
</dbReference>
<sequence length="286" mass="31540">MGRSRCCDSSKVKKGPWSPEEDAILKDYLEKNGNGGNWISFPAKAGLKRCGKSCRLRWWAAIAANLPGRTDNDVKNRWNSKLRKVFEENCSGSKTSQNIISNNHSTTNHSSTPPNLPVLSISGIKIEPYDPPSFPPSMEMHPDSSVLIDSSASNLEKLSLPLPKVEVFDPETYLSLPPSMEMGYQEHSHPTGLLLDRSQFSPPSDVKMEVPDFGKNGCSSSGISSSQEMPTLSSWSASWPDGGDMDLLEKRDNLKLGQGHGFTLEDFGFDPCHVFLDDLGFEEQCN</sequence>
<dbReference type="InterPro" id="IPR017930">
    <property type="entry name" value="Myb_dom"/>
</dbReference>
<evidence type="ECO:0000259" key="9">
    <source>
        <dbReference type="PROSITE" id="PS51294"/>
    </source>
</evidence>
<dbReference type="CDD" id="cd00167">
    <property type="entry name" value="SANT"/>
    <property type="match status" value="1"/>
</dbReference>
<keyword evidence="11" id="KW-1185">Reference proteome</keyword>
<dbReference type="PROSITE" id="PS51294">
    <property type="entry name" value="HTH_MYB"/>
    <property type="match status" value="1"/>
</dbReference>
<dbReference type="OrthoDB" id="2143914at2759"/>
<dbReference type="GO" id="GO:0003677">
    <property type="term" value="F:DNA binding"/>
    <property type="evidence" value="ECO:0007669"/>
    <property type="project" value="UniProtKB-KW"/>
</dbReference>
<reference evidence="10" key="1">
    <citation type="submission" date="2022-02" db="EMBL/GenBank/DDBJ databases">
        <authorList>
            <person name="Henning P.M."/>
            <person name="McCubbin A.G."/>
            <person name="Shore J.S."/>
        </authorList>
    </citation>
    <scope>NUCLEOTIDE SEQUENCE</scope>
    <source>
        <strain evidence="10">F60SS</strain>
        <tissue evidence="10">Leaves</tissue>
    </source>
</reference>
<comment type="subcellular location">
    <subcellularLocation>
        <location evidence="1">Nucleus</location>
    </subcellularLocation>
</comment>
<feature type="compositionally biased region" description="Low complexity" evidence="7">
    <location>
        <begin position="95"/>
        <end position="113"/>
    </location>
</feature>
<name>A0A9Q0GAV0_9ROSI</name>
<protein>
    <submittedName>
        <fullName evidence="10">Uncharacterized protein</fullName>
    </submittedName>
</protein>
<dbReference type="InterPro" id="IPR009057">
    <property type="entry name" value="Homeodomain-like_sf"/>
</dbReference>
<organism evidence="10 11">
    <name type="scientific">Turnera subulata</name>
    <dbReference type="NCBI Taxonomy" id="218843"/>
    <lineage>
        <taxon>Eukaryota</taxon>
        <taxon>Viridiplantae</taxon>
        <taxon>Streptophyta</taxon>
        <taxon>Embryophyta</taxon>
        <taxon>Tracheophyta</taxon>
        <taxon>Spermatophyta</taxon>
        <taxon>Magnoliopsida</taxon>
        <taxon>eudicotyledons</taxon>
        <taxon>Gunneridae</taxon>
        <taxon>Pentapetalae</taxon>
        <taxon>rosids</taxon>
        <taxon>fabids</taxon>
        <taxon>Malpighiales</taxon>
        <taxon>Passifloraceae</taxon>
        <taxon>Turnera</taxon>
    </lineage>
</organism>
<dbReference type="SMART" id="SM00717">
    <property type="entry name" value="SANT"/>
    <property type="match status" value="1"/>
</dbReference>
<dbReference type="Pfam" id="PF00249">
    <property type="entry name" value="Myb_DNA-binding"/>
    <property type="match status" value="2"/>
</dbReference>
<keyword evidence="2" id="KW-0677">Repeat</keyword>
<evidence type="ECO:0000256" key="7">
    <source>
        <dbReference type="SAM" id="MobiDB-lite"/>
    </source>
</evidence>
<dbReference type="InterPro" id="IPR001005">
    <property type="entry name" value="SANT/Myb"/>
</dbReference>
<dbReference type="PANTHER" id="PTHR48000:SF46">
    <property type="entry name" value="TRANSCRIPTION FACTOR MYB36"/>
    <property type="match status" value="1"/>
</dbReference>
<keyword evidence="4" id="KW-0238">DNA-binding</keyword>
<evidence type="ECO:0000313" key="11">
    <source>
        <dbReference type="Proteomes" id="UP001141552"/>
    </source>
</evidence>
<evidence type="ECO:0000256" key="1">
    <source>
        <dbReference type="ARBA" id="ARBA00004123"/>
    </source>
</evidence>
<keyword evidence="6" id="KW-0539">Nucleus</keyword>
<evidence type="ECO:0000259" key="8">
    <source>
        <dbReference type="PROSITE" id="PS50090"/>
    </source>
</evidence>
<dbReference type="AlphaFoldDB" id="A0A9Q0GAV0"/>
<comment type="caution">
    <text evidence="10">The sequence shown here is derived from an EMBL/GenBank/DDBJ whole genome shotgun (WGS) entry which is preliminary data.</text>
</comment>
<feature type="region of interest" description="Disordered" evidence="7">
    <location>
        <begin position="93"/>
        <end position="115"/>
    </location>
</feature>
<proteinExistence type="predicted"/>
<dbReference type="SUPFAM" id="SSF46689">
    <property type="entry name" value="Homeodomain-like"/>
    <property type="match status" value="1"/>
</dbReference>
<dbReference type="PANTHER" id="PTHR48000">
    <property type="entry name" value="OS09G0431300 PROTEIN"/>
    <property type="match status" value="1"/>
</dbReference>
<gene>
    <name evidence="10" type="ORF">Tsubulata_033400</name>
</gene>
<evidence type="ECO:0000256" key="3">
    <source>
        <dbReference type="ARBA" id="ARBA00023015"/>
    </source>
</evidence>
<accession>A0A9Q0GAV0</accession>
<dbReference type="EMBL" id="JAKUCV010001628">
    <property type="protein sequence ID" value="KAJ4845585.1"/>
    <property type="molecule type" value="Genomic_DNA"/>
</dbReference>
<reference evidence="10" key="2">
    <citation type="journal article" date="2023" name="Plants (Basel)">
        <title>Annotation of the Turnera subulata (Passifloraceae) Draft Genome Reveals the S-Locus Evolved after the Divergence of Turneroideae from Passifloroideae in a Stepwise Manner.</title>
        <authorList>
            <person name="Henning P.M."/>
            <person name="Roalson E.H."/>
            <person name="Mir W."/>
            <person name="McCubbin A.G."/>
            <person name="Shore J.S."/>
        </authorList>
    </citation>
    <scope>NUCLEOTIDE SEQUENCE</scope>
    <source>
        <strain evidence="10">F60SS</strain>
    </source>
</reference>
<dbReference type="GO" id="GO:0005634">
    <property type="term" value="C:nucleus"/>
    <property type="evidence" value="ECO:0007669"/>
    <property type="project" value="UniProtKB-SubCell"/>
</dbReference>